<evidence type="ECO:0000313" key="3">
    <source>
        <dbReference type="Proteomes" id="UP000270296"/>
    </source>
</evidence>
<feature type="compositionally biased region" description="Basic and acidic residues" evidence="1">
    <location>
        <begin position="89"/>
        <end position="128"/>
    </location>
</feature>
<reference evidence="4" key="1">
    <citation type="submission" date="2016-06" db="UniProtKB">
        <authorList>
            <consortium name="WormBaseParasite"/>
        </authorList>
    </citation>
    <scope>IDENTIFICATION</scope>
</reference>
<feature type="region of interest" description="Disordered" evidence="1">
    <location>
        <begin position="60"/>
        <end position="216"/>
    </location>
</feature>
<evidence type="ECO:0000313" key="4">
    <source>
        <dbReference type="WBParaSite" id="SBAD_0000853501-mRNA-1"/>
    </source>
</evidence>
<protein>
    <submittedName>
        <fullName evidence="4">SMAP domain-containing protein</fullName>
    </submittedName>
</protein>
<organism evidence="4">
    <name type="scientific">Soboliphyme baturini</name>
    <dbReference type="NCBI Taxonomy" id="241478"/>
    <lineage>
        <taxon>Eukaryota</taxon>
        <taxon>Metazoa</taxon>
        <taxon>Ecdysozoa</taxon>
        <taxon>Nematoda</taxon>
        <taxon>Enoplea</taxon>
        <taxon>Dorylaimia</taxon>
        <taxon>Dioctophymatida</taxon>
        <taxon>Dioctophymatoidea</taxon>
        <taxon>Soboliphymatidae</taxon>
        <taxon>Soboliphyme</taxon>
    </lineage>
</organism>
<feature type="compositionally biased region" description="Basic and acidic residues" evidence="1">
    <location>
        <begin position="67"/>
        <end position="77"/>
    </location>
</feature>
<feature type="compositionally biased region" description="Basic residues" evidence="1">
    <location>
        <begin position="199"/>
        <end position="209"/>
    </location>
</feature>
<dbReference type="Proteomes" id="UP000270296">
    <property type="component" value="Unassembled WGS sequence"/>
</dbReference>
<feature type="compositionally biased region" description="Basic and acidic residues" evidence="1">
    <location>
        <begin position="157"/>
        <end position="177"/>
    </location>
</feature>
<feature type="compositionally biased region" description="Basic residues" evidence="1">
    <location>
        <begin position="135"/>
        <end position="146"/>
    </location>
</feature>
<proteinExistence type="predicted"/>
<dbReference type="OrthoDB" id="1928974at2759"/>
<dbReference type="WBParaSite" id="SBAD_0000853501-mRNA-1">
    <property type="protein sequence ID" value="SBAD_0000853501-mRNA-1"/>
    <property type="gene ID" value="SBAD_0000853501"/>
</dbReference>
<accession>A0A183IX81</accession>
<feature type="compositionally biased region" description="Polar residues" evidence="1">
    <location>
        <begin position="78"/>
        <end position="88"/>
    </location>
</feature>
<keyword evidence="3" id="KW-1185">Reference proteome</keyword>
<gene>
    <name evidence="2" type="ORF">SBAD_LOCUS8229</name>
</gene>
<dbReference type="EMBL" id="UZAM01011392">
    <property type="protein sequence ID" value="VDP15950.1"/>
    <property type="molecule type" value="Genomic_DNA"/>
</dbReference>
<name>A0A183IX81_9BILA</name>
<dbReference type="AlphaFoldDB" id="A0A183IX81"/>
<feature type="compositionally biased region" description="Basic and acidic residues" evidence="1">
    <location>
        <begin position="184"/>
        <end position="198"/>
    </location>
</feature>
<sequence length="291" mass="33976">MEKVLCDYALSSDDESEDKCGSNEAEQAASNLLSQTVDIIGVDERPDVYRDESEVLRDALLQGIRGSNERQKDHDDMPSTSWSNTTEYRSLDKEVDLQADKRVANVEEENMHSSKTRSNKEEEKDRALAEQTSPHHYHHDSRRNRSTRNGDKTSSASRERHLSSHSDREPADRQEWRGHHHHYHGELGRHRSREYDHHYRGHHSRHGRRRERELEKIESVRKRTGIALPEYYNPSKIDPERYAEQTKKRKLLWHGSEEKNLDQQYELARRTTHTHRGMGLGFTSASGGGYM</sequence>
<reference evidence="2 3" key="2">
    <citation type="submission" date="2018-11" db="EMBL/GenBank/DDBJ databases">
        <authorList>
            <consortium name="Pathogen Informatics"/>
        </authorList>
    </citation>
    <scope>NUCLEOTIDE SEQUENCE [LARGE SCALE GENOMIC DNA]</scope>
</reference>
<evidence type="ECO:0000256" key="1">
    <source>
        <dbReference type="SAM" id="MobiDB-lite"/>
    </source>
</evidence>
<evidence type="ECO:0000313" key="2">
    <source>
        <dbReference type="EMBL" id="VDP15950.1"/>
    </source>
</evidence>